<sequence>MNGGQDVRCLARVGLVGLTVLMVPGLSACGGQGEVVQSGDVSVLVSERADGGMAAQGGGTLEVVGGCLGAGGSVIVWPHGTQVVQDQPLTIRIPSVGTYRLGDEVLVAGGFALEHSSRKVEAGDFLAGGVTVPAECAEHDIFLAN</sequence>
<evidence type="ECO:0000313" key="1">
    <source>
        <dbReference type="EMBL" id="SHI46551.1"/>
    </source>
</evidence>
<dbReference type="OrthoDB" id="3748600at2"/>
<evidence type="ECO:0000313" key="2">
    <source>
        <dbReference type="Proteomes" id="UP000184512"/>
    </source>
</evidence>
<proteinExistence type="predicted"/>
<reference evidence="1 2" key="1">
    <citation type="submission" date="2016-11" db="EMBL/GenBank/DDBJ databases">
        <authorList>
            <person name="Jaros S."/>
            <person name="Januszkiewicz K."/>
            <person name="Wedrychowicz H."/>
        </authorList>
    </citation>
    <scope>NUCLEOTIDE SEQUENCE [LARGE SCALE GENOMIC DNA]</scope>
    <source>
        <strain evidence="1 2">DSM 12906</strain>
    </source>
</reference>
<keyword evidence="2" id="KW-1185">Reference proteome</keyword>
<protein>
    <submittedName>
        <fullName evidence="1">Uncharacterized protein</fullName>
    </submittedName>
</protein>
<dbReference type="STRING" id="1123357.SAMN02745244_00422"/>
<gene>
    <name evidence="1" type="ORF">SAMN02745244_00422</name>
</gene>
<accession>A0A1M6BCU1</accession>
<dbReference type="RefSeq" id="WP_073185903.1">
    <property type="nucleotide sequence ID" value="NZ_FQZG01000006.1"/>
</dbReference>
<dbReference type="AlphaFoldDB" id="A0A1M6BCU1"/>
<dbReference type="Proteomes" id="UP000184512">
    <property type="component" value="Unassembled WGS sequence"/>
</dbReference>
<organism evidence="1 2">
    <name type="scientific">Tessaracoccus bendigoensis DSM 12906</name>
    <dbReference type="NCBI Taxonomy" id="1123357"/>
    <lineage>
        <taxon>Bacteria</taxon>
        <taxon>Bacillati</taxon>
        <taxon>Actinomycetota</taxon>
        <taxon>Actinomycetes</taxon>
        <taxon>Propionibacteriales</taxon>
        <taxon>Propionibacteriaceae</taxon>
        <taxon>Tessaracoccus</taxon>
    </lineage>
</organism>
<name>A0A1M6BCU1_9ACTN</name>
<dbReference type="EMBL" id="FQZG01000006">
    <property type="protein sequence ID" value="SHI46551.1"/>
    <property type="molecule type" value="Genomic_DNA"/>
</dbReference>